<dbReference type="Pfam" id="PF03018">
    <property type="entry name" value="Dirigent"/>
    <property type="match status" value="1"/>
</dbReference>
<evidence type="ECO:0000313" key="5">
    <source>
        <dbReference type="EMBL" id="KAL2326898.1"/>
    </source>
</evidence>
<gene>
    <name evidence="5" type="ORF">Fmac_020325</name>
</gene>
<dbReference type="EMBL" id="JBGMDY010000007">
    <property type="protein sequence ID" value="KAL2326898.1"/>
    <property type="molecule type" value="Genomic_DNA"/>
</dbReference>
<protein>
    <recommendedName>
        <fullName evidence="4">Dirigent protein</fullName>
    </recommendedName>
</protein>
<evidence type="ECO:0000256" key="4">
    <source>
        <dbReference type="RuleBase" id="RU363099"/>
    </source>
</evidence>
<dbReference type="PANTHER" id="PTHR21495">
    <property type="entry name" value="NUCLEOPORIN-RELATED"/>
    <property type="match status" value="1"/>
</dbReference>
<dbReference type="GO" id="GO:0048046">
    <property type="term" value="C:apoplast"/>
    <property type="evidence" value="ECO:0007669"/>
    <property type="project" value="UniProtKB-SubCell"/>
</dbReference>
<dbReference type="AlphaFoldDB" id="A0ABD1LUC2"/>
<evidence type="ECO:0000256" key="1">
    <source>
        <dbReference type="ARBA" id="ARBA00010746"/>
    </source>
</evidence>
<dbReference type="Gene3D" id="2.40.480.10">
    <property type="entry name" value="Allene oxide cyclase-like"/>
    <property type="match status" value="1"/>
</dbReference>
<feature type="signal peptide" evidence="4">
    <location>
        <begin position="1"/>
        <end position="24"/>
    </location>
</feature>
<feature type="chain" id="PRO_5044534544" description="Dirigent protein" evidence="4">
    <location>
        <begin position="25"/>
        <end position="128"/>
    </location>
</feature>
<evidence type="ECO:0000313" key="6">
    <source>
        <dbReference type="Proteomes" id="UP001603857"/>
    </source>
</evidence>
<proteinExistence type="inferred from homology"/>
<comment type="subcellular location">
    <subcellularLocation>
        <location evidence="4">Secreted</location>
        <location evidence="4">Extracellular space</location>
        <location evidence="4">Apoplast</location>
    </subcellularLocation>
</comment>
<keyword evidence="4" id="KW-0052">Apoplast</keyword>
<organism evidence="5 6">
    <name type="scientific">Flemingia macrophylla</name>
    <dbReference type="NCBI Taxonomy" id="520843"/>
    <lineage>
        <taxon>Eukaryota</taxon>
        <taxon>Viridiplantae</taxon>
        <taxon>Streptophyta</taxon>
        <taxon>Embryophyta</taxon>
        <taxon>Tracheophyta</taxon>
        <taxon>Spermatophyta</taxon>
        <taxon>Magnoliopsida</taxon>
        <taxon>eudicotyledons</taxon>
        <taxon>Gunneridae</taxon>
        <taxon>Pentapetalae</taxon>
        <taxon>rosids</taxon>
        <taxon>fabids</taxon>
        <taxon>Fabales</taxon>
        <taxon>Fabaceae</taxon>
        <taxon>Papilionoideae</taxon>
        <taxon>50 kb inversion clade</taxon>
        <taxon>NPAAA clade</taxon>
        <taxon>indigoferoid/millettioid clade</taxon>
        <taxon>Phaseoleae</taxon>
        <taxon>Flemingia</taxon>
    </lineage>
</organism>
<sequence length="128" mass="13724">MASPFFSAILLSSLILFSASPSLAAKTQRFARSISPSSLGLLDRAQKLSHLHFFLHDVVGGENRTAGKFNGSSLAVLGRNAVEDAVREMPVVGGSGVFRFATGYAQAKTHAFGALEAVVEYNVYVFHY</sequence>
<dbReference type="Proteomes" id="UP001603857">
    <property type="component" value="Unassembled WGS sequence"/>
</dbReference>
<keyword evidence="3 4" id="KW-0964">Secreted</keyword>
<evidence type="ECO:0000256" key="2">
    <source>
        <dbReference type="ARBA" id="ARBA00011738"/>
    </source>
</evidence>
<keyword evidence="6" id="KW-1185">Reference proteome</keyword>
<name>A0ABD1LUC2_9FABA</name>
<reference evidence="5 6" key="1">
    <citation type="submission" date="2024-08" db="EMBL/GenBank/DDBJ databases">
        <title>Insights into the chromosomal genome structure of Flemingia macrophylla.</title>
        <authorList>
            <person name="Ding Y."/>
            <person name="Zhao Y."/>
            <person name="Bi W."/>
            <person name="Wu M."/>
            <person name="Zhao G."/>
            <person name="Gong Y."/>
            <person name="Li W."/>
            <person name="Zhang P."/>
        </authorList>
    </citation>
    <scope>NUCLEOTIDE SEQUENCE [LARGE SCALE GENOMIC DNA]</scope>
    <source>
        <strain evidence="5">DYQJB</strain>
        <tissue evidence="5">Leaf</tissue>
    </source>
</reference>
<dbReference type="InterPro" id="IPR044859">
    <property type="entry name" value="Allene_oxi_cyc_Dirigent"/>
</dbReference>
<evidence type="ECO:0000256" key="3">
    <source>
        <dbReference type="ARBA" id="ARBA00022525"/>
    </source>
</evidence>
<keyword evidence="4" id="KW-0732">Signal</keyword>
<comment type="similarity">
    <text evidence="1 4">Belongs to the plant dirigent protein family.</text>
</comment>
<dbReference type="InterPro" id="IPR004265">
    <property type="entry name" value="Dirigent"/>
</dbReference>
<comment type="subunit">
    <text evidence="2 4">Homodimer.</text>
</comment>
<accession>A0ABD1LUC2</accession>
<comment type="function">
    <text evidence="4">Dirigent proteins impart stereoselectivity on the phenoxy radical-coupling reaction, yielding optically active lignans from two molecules of coniferyl alcohol in the biosynthesis of lignans, flavonolignans, and alkaloids and thus plays a central role in plant secondary metabolism.</text>
</comment>
<dbReference type="GO" id="GO:0009699">
    <property type="term" value="P:phenylpropanoid biosynthetic process"/>
    <property type="evidence" value="ECO:0007669"/>
    <property type="project" value="UniProtKB-ARBA"/>
</dbReference>
<comment type="caution">
    <text evidence="5">The sequence shown here is derived from an EMBL/GenBank/DDBJ whole genome shotgun (WGS) entry which is preliminary data.</text>
</comment>